<dbReference type="Proteomes" id="UP000216024">
    <property type="component" value="Unassembled WGS sequence"/>
</dbReference>
<organism evidence="1 2">
    <name type="scientific">Anaeromicrobium sediminis</name>
    <dbReference type="NCBI Taxonomy" id="1478221"/>
    <lineage>
        <taxon>Bacteria</taxon>
        <taxon>Bacillati</taxon>
        <taxon>Bacillota</taxon>
        <taxon>Clostridia</taxon>
        <taxon>Peptostreptococcales</taxon>
        <taxon>Thermotaleaceae</taxon>
        <taxon>Anaeromicrobium</taxon>
    </lineage>
</organism>
<evidence type="ECO:0000313" key="2">
    <source>
        <dbReference type="Proteomes" id="UP000216024"/>
    </source>
</evidence>
<protein>
    <submittedName>
        <fullName evidence="1">Uncharacterized protein</fullName>
    </submittedName>
</protein>
<dbReference type="OrthoDB" id="2627800at2"/>
<dbReference type="AlphaFoldDB" id="A0A267MN75"/>
<dbReference type="RefSeq" id="WP_095131735.1">
    <property type="nucleotide sequence ID" value="NZ_NIBG01000003.1"/>
</dbReference>
<gene>
    <name evidence="1" type="ORF">CCE28_05365</name>
</gene>
<comment type="caution">
    <text evidence="1">The sequence shown here is derived from an EMBL/GenBank/DDBJ whole genome shotgun (WGS) entry which is preliminary data.</text>
</comment>
<reference evidence="1 2" key="1">
    <citation type="submission" date="2017-06" db="EMBL/GenBank/DDBJ databases">
        <title>Draft genome sequence of anaerobic fermentative bacterium Anaeromicrobium sediminis DY2726D isolated from West Pacific Ocean sediments.</title>
        <authorList>
            <person name="Zeng X."/>
        </authorList>
    </citation>
    <scope>NUCLEOTIDE SEQUENCE [LARGE SCALE GENOMIC DNA]</scope>
    <source>
        <strain evidence="1 2">DY2726D</strain>
    </source>
</reference>
<evidence type="ECO:0000313" key="1">
    <source>
        <dbReference type="EMBL" id="PAB60325.1"/>
    </source>
</evidence>
<sequence length="141" mass="16725">MDTSKISSAFNIFHDGIISSIEKQQNDIIFSVHIPYLAEIINSRYKYFHLKLINCLEFFFRIWREENKEFNINEICKLELEISSAENNEQYVVIKCLVNNPDLVGGDLCIELQDLYIYDEKGIQISIEKLENISKKYWDEF</sequence>
<keyword evidence="2" id="KW-1185">Reference proteome</keyword>
<proteinExistence type="predicted"/>
<accession>A0A267MN75</accession>
<name>A0A267MN75_9FIRM</name>
<dbReference type="EMBL" id="NIBG01000003">
    <property type="protein sequence ID" value="PAB60325.1"/>
    <property type="molecule type" value="Genomic_DNA"/>
</dbReference>